<dbReference type="Pfam" id="PF00848">
    <property type="entry name" value="Ring_hydroxyl_A"/>
    <property type="match status" value="1"/>
</dbReference>
<reference evidence="8 9" key="1">
    <citation type="submission" date="2023-03" db="EMBL/GenBank/DDBJ databases">
        <title>NovoSphingobium album sp. nov. isolated from polycyclic aromatic hydrocarbons- and heavy-metal polluted soil.</title>
        <authorList>
            <person name="Liu Z."/>
            <person name="Wang K."/>
        </authorList>
    </citation>
    <scope>NUCLEOTIDE SEQUENCE [LARGE SCALE GENOMIC DNA]</scope>
    <source>
        <strain evidence="8 9">H3SJ31-1</strain>
    </source>
</reference>
<dbReference type="PRINTS" id="PR00090">
    <property type="entry name" value="RNGDIOXGNASE"/>
</dbReference>
<comment type="caution">
    <text evidence="8">The sequence shown here is derived from an EMBL/GenBank/DDBJ whole genome shotgun (WGS) entry which is preliminary data.</text>
</comment>
<evidence type="ECO:0000256" key="5">
    <source>
        <dbReference type="ARBA" id="ARBA00023004"/>
    </source>
</evidence>
<dbReference type="InterPro" id="IPR001663">
    <property type="entry name" value="Rng_hydr_dOase-A"/>
</dbReference>
<dbReference type="PROSITE" id="PS51296">
    <property type="entry name" value="RIESKE"/>
    <property type="match status" value="1"/>
</dbReference>
<dbReference type="SUPFAM" id="SSF50022">
    <property type="entry name" value="ISP domain"/>
    <property type="match status" value="1"/>
</dbReference>
<evidence type="ECO:0000313" key="9">
    <source>
        <dbReference type="Proteomes" id="UP001216253"/>
    </source>
</evidence>
<dbReference type="RefSeq" id="WP_275227067.1">
    <property type="nucleotide sequence ID" value="NZ_JARESE010000012.1"/>
</dbReference>
<name>A0ABT5WLQ9_9SPHN</name>
<keyword evidence="9" id="KW-1185">Reference proteome</keyword>
<keyword evidence="3" id="KW-0479">Metal-binding</keyword>
<evidence type="ECO:0000256" key="3">
    <source>
        <dbReference type="ARBA" id="ARBA00022723"/>
    </source>
</evidence>
<dbReference type="PANTHER" id="PTHR43756">
    <property type="entry name" value="CHOLINE MONOOXYGENASE, CHLOROPLASTIC"/>
    <property type="match status" value="1"/>
</dbReference>
<dbReference type="InterPro" id="IPR036922">
    <property type="entry name" value="Rieske_2Fe-2S_sf"/>
</dbReference>
<comment type="cofactor">
    <cofactor evidence="1">
        <name>Fe cation</name>
        <dbReference type="ChEBI" id="CHEBI:24875"/>
    </cofactor>
</comment>
<keyword evidence="2" id="KW-0001">2Fe-2S</keyword>
<keyword evidence="6" id="KW-0411">Iron-sulfur</keyword>
<dbReference type="InterPro" id="IPR015879">
    <property type="entry name" value="Ring_hydroxy_dOase_asu_C_dom"/>
</dbReference>
<dbReference type="Gene3D" id="2.102.10.10">
    <property type="entry name" value="Rieske [2Fe-2S] iron-sulphur domain"/>
    <property type="match status" value="1"/>
</dbReference>
<evidence type="ECO:0000256" key="1">
    <source>
        <dbReference type="ARBA" id="ARBA00001962"/>
    </source>
</evidence>
<dbReference type="SUPFAM" id="SSF55961">
    <property type="entry name" value="Bet v1-like"/>
    <property type="match status" value="1"/>
</dbReference>
<dbReference type="Gene3D" id="3.90.380.10">
    <property type="entry name" value="Naphthalene 1,2-dioxygenase Alpha Subunit, Chain A, domain 1"/>
    <property type="match status" value="1"/>
</dbReference>
<evidence type="ECO:0000259" key="7">
    <source>
        <dbReference type="PROSITE" id="PS51296"/>
    </source>
</evidence>
<dbReference type="Pfam" id="PF00355">
    <property type="entry name" value="Rieske"/>
    <property type="match status" value="1"/>
</dbReference>
<keyword evidence="4" id="KW-0560">Oxidoreductase</keyword>
<dbReference type="EMBL" id="JARESE010000012">
    <property type="protein sequence ID" value="MDE8650979.1"/>
    <property type="molecule type" value="Genomic_DNA"/>
</dbReference>
<gene>
    <name evidence="8" type="ORF">PYV00_04500</name>
</gene>
<evidence type="ECO:0000256" key="4">
    <source>
        <dbReference type="ARBA" id="ARBA00023002"/>
    </source>
</evidence>
<protein>
    <submittedName>
        <fullName evidence="8">SRPBCC family protein</fullName>
    </submittedName>
</protein>
<sequence>MLKSFDGGLRPVPHPIDDPERIPVRRYHDPAFYQAELDHLWPQVWQMACRLEQIPEIGDWIEYENLGKSVLVVRTHEGVKAFHNACRHRGVPIAGGSGEAHGNCARAGFVCPFHGWRWNMDGKNTFVYGRHLFAERQLGAADLDLVPCRSEVWGGLVWINHDDAAASVRESLGPLADRLDAHHMDKLRAEWCYGTVLPANWKLAMEAFMEGYHVATTHPQLHHTLEGLYHDMYAPGLAESGATAENRQKGALPGTTTRQAIDAQFAHLEVLSEGMAGMVHAKEVEIARELLDIDLPDTPNEAVPIWFGMVMKAISQQLAAKGEPVPDLLEVARSAPIRAVEFMFPHYFVLPLFTSMAAYRIRPLGPESCFFELWSLTFFPEGEEPDPVMAPTILPYDSTEFPTIPRQDYSNIPIQQRGIHAKGFEFMRLSREVEGMISNYQRLIDGYLAGLPQERLATAQHFLCGNFDSRIEDIWA</sequence>
<feature type="domain" description="Rieske" evidence="7">
    <location>
        <begin position="45"/>
        <end position="159"/>
    </location>
</feature>
<evidence type="ECO:0000256" key="6">
    <source>
        <dbReference type="ARBA" id="ARBA00023014"/>
    </source>
</evidence>
<dbReference type="Proteomes" id="UP001216253">
    <property type="component" value="Unassembled WGS sequence"/>
</dbReference>
<dbReference type="CDD" id="cd03469">
    <property type="entry name" value="Rieske_RO_Alpha_N"/>
    <property type="match status" value="1"/>
</dbReference>
<dbReference type="InterPro" id="IPR017941">
    <property type="entry name" value="Rieske_2Fe-2S"/>
</dbReference>
<keyword evidence="5" id="KW-0408">Iron</keyword>
<evidence type="ECO:0000313" key="8">
    <source>
        <dbReference type="EMBL" id="MDE8650979.1"/>
    </source>
</evidence>
<evidence type="ECO:0000256" key="2">
    <source>
        <dbReference type="ARBA" id="ARBA00022714"/>
    </source>
</evidence>
<proteinExistence type="predicted"/>
<accession>A0ABT5WLQ9</accession>
<dbReference type="PANTHER" id="PTHR43756:SF5">
    <property type="entry name" value="CHOLINE MONOOXYGENASE, CHLOROPLASTIC"/>
    <property type="match status" value="1"/>
</dbReference>
<organism evidence="8 9">
    <name type="scientific">Novosphingobium album</name>
    <name type="common">ex Liu et al. 2023</name>
    <dbReference type="NCBI Taxonomy" id="3031130"/>
    <lineage>
        <taxon>Bacteria</taxon>
        <taxon>Pseudomonadati</taxon>
        <taxon>Pseudomonadota</taxon>
        <taxon>Alphaproteobacteria</taxon>
        <taxon>Sphingomonadales</taxon>
        <taxon>Sphingomonadaceae</taxon>
        <taxon>Novosphingobium</taxon>
    </lineage>
</organism>